<protein>
    <recommendedName>
        <fullName evidence="1">DUF6603 domain-containing protein</fullName>
    </recommendedName>
</protein>
<dbReference type="Proteomes" id="UP001583193">
    <property type="component" value="Unassembled WGS sequence"/>
</dbReference>
<evidence type="ECO:0000313" key="2">
    <source>
        <dbReference type="EMBL" id="KAL1878932.1"/>
    </source>
</evidence>
<feature type="domain" description="DUF6603" evidence="1">
    <location>
        <begin position="1474"/>
        <end position="1977"/>
    </location>
</feature>
<accession>A0ABR3XTK7</accession>
<dbReference type="Pfam" id="PF20248">
    <property type="entry name" value="DUF6603"/>
    <property type="match status" value="1"/>
</dbReference>
<keyword evidence="3" id="KW-1185">Reference proteome</keyword>
<gene>
    <name evidence="2" type="ORF">Plec18167_004227</name>
</gene>
<name>A0ABR3XTK7_9EURO</name>
<evidence type="ECO:0000259" key="1">
    <source>
        <dbReference type="Pfam" id="PF20248"/>
    </source>
</evidence>
<comment type="caution">
    <text evidence="2">The sequence shown here is derived from an EMBL/GenBank/DDBJ whole genome shotgun (WGS) entry which is preliminary data.</text>
</comment>
<organism evidence="2 3">
    <name type="scientific">Paecilomyces lecythidis</name>
    <dbReference type="NCBI Taxonomy" id="3004212"/>
    <lineage>
        <taxon>Eukaryota</taxon>
        <taxon>Fungi</taxon>
        <taxon>Dikarya</taxon>
        <taxon>Ascomycota</taxon>
        <taxon>Pezizomycotina</taxon>
        <taxon>Eurotiomycetes</taxon>
        <taxon>Eurotiomycetidae</taxon>
        <taxon>Eurotiales</taxon>
        <taxon>Thermoascaceae</taxon>
        <taxon>Paecilomyces</taxon>
    </lineage>
</organism>
<dbReference type="InterPro" id="IPR046538">
    <property type="entry name" value="DUF6603"/>
</dbReference>
<dbReference type="InterPro" id="IPR036866">
    <property type="entry name" value="RibonucZ/Hydroxyglut_hydro"/>
</dbReference>
<dbReference type="EMBL" id="JAVDPF010000011">
    <property type="protein sequence ID" value="KAL1878932.1"/>
    <property type="molecule type" value="Genomic_DNA"/>
</dbReference>
<reference evidence="2 3" key="1">
    <citation type="journal article" date="2024" name="IMA Fungus">
        <title>IMA Genome - F19 : A genome assembly and annotation guide to empower mycologists, including annotated draft genome sequences of Ceratocystis pirilliformis, Diaporthe australafricana, Fusarium ophioides, Paecilomyces lecythidis, and Sporothrix stenoceras.</title>
        <authorList>
            <person name="Aylward J."/>
            <person name="Wilson A.M."/>
            <person name="Visagie C.M."/>
            <person name="Spraker J."/>
            <person name="Barnes I."/>
            <person name="Buitendag C."/>
            <person name="Ceriani C."/>
            <person name="Del Mar Angel L."/>
            <person name="du Plessis D."/>
            <person name="Fuchs T."/>
            <person name="Gasser K."/>
            <person name="Kramer D."/>
            <person name="Li W."/>
            <person name="Munsamy K."/>
            <person name="Piso A."/>
            <person name="Price J.L."/>
            <person name="Sonnekus B."/>
            <person name="Thomas C."/>
            <person name="van der Nest A."/>
            <person name="van Dijk A."/>
            <person name="van Heerden A."/>
            <person name="van Vuuren N."/>
            <person name="Yilmaz N."/>
            <person name="Duong T.A."/>
            <person name="van der Merwe N.A."/>
            <person name="Wingfield M.J."/>
            <person name="Wingfield B.D."/>
        </authorList>
    </citation>
    <scope>NUCLEOTIDE SEQUENCE [LARGE SCALE GENOMIC DNA]</scope>
    <source>
        <strain evidence="2 3">CMW 18167</strain>
    </source>
</reference>
<evidence type="ECO:0000313" key="3">
    <source>
        <dbReference type="Proteomes" id="UP001583193"/>
    </source>
</evidence>
<dbReference type="Gene3D" id="3.60.15.10">
    <property type="entry name" value="Ribonuclease Z/Hydroxyacylglutathione hydrolase-like"/>
    <property type="match status" value="1"/>
</dbReference>
<sequence>MADYHFKVELYQVNCSEDSVGEGAIMLLVKHDHMAIATDPGTVAKAVLIDSGYASQSVKRLKETLDRIQSIYGHPIKFDAVSLSHWDKDHYRWFNYDKNNNNAPLTHLYGQQWDPKINDFFKKGPKSSSLDDSVPLSFCVRGQWFDNVAIGHFTTEKVLGTNLFTHKGLPSASSPSSIKCLGRLLKENDPSISPNDPEFKDAPGLYVIGVNNQTLSQDPITVINTAASRIAVLNAKSILLLLVWNESTPVVSLYSGGDAEFAQEENVAKWIGTSTDFISKVEAEYYLISAGRMHGHPVPEVIWYFDAWFSCRLQGPGSANDKRIWSVCFPYYLGLVKDVDPKTGQEIVEYMETKYMKPERFREVPSDQNIIHFEQALLDLYPADQVKDGSTPLHELREDMAEESAYEQVQILTAKIRNFWDKWSAVPHNYYPFGSSSLEMFQNANSKCIESVHVTFESEHVQMELITSPKPPKFTIGTNSVSKANASRRRNKKSALERGVGAKLKRQKRIDGSRVVVPRNGEVVWPKDAIDRFVIAQETAEEDYEVPIGDKESFKQTFDVEGQEKQMNGFPWNFQEIWPYLPPDQQTEGSLYMTAKSNDDFFLRQLKTQVLILTRSVNLTASDTLWSAVVDPTDELADWWSSQFSDASVSSFTLNGKGKSIEAFGVTVQPFRGLVKVPELVYTSKNDVLEKTFDINKDILSEAVDTKGFAIKACEIILALDPNQSKNTDITITLQSLYNFVELTLPDWLSKLEVASTSPLKLQTQASPEPGAVEVINALWFMPAYNYTTIWRLHAVEDKKAGCDLESQLLFKLLPNCVVDSPNFICTKRTESRTLVDISKNAAEQIFVNGCITIQTSIQFLEDGSAKQKTIDKTKGYWDTYMALENSSVSFLLRWNGKEDPLLNFLTWIEDRIGVKAVFEPFKDLLVSSGATTRLELRQVYFKIDFLSNGSPAFNSFAMEFEADLSWGVPPSEDKSQRVPFLLSFSWERFSPNQPALICFNGSLWSQPLSSEAAALDRLSTDHPVVPPLNPTVENPRSKFSILGLPGLDKISDAMKKIPPWLPTDFSTLNLDITTAGIAFSATMECTTQPHGDAPTFPLTQVSLDVSWDFQAESPPLIGFSVIATLPPNHDIKRSSTDQYTNPAFLTPTRFTCSMVFDGGVWVLTAGAEDLNGTHLYSLFPQNGEHDTVTRLIEEINIPRFSLRYIYDVGVGKSFTADGLIRFGDVLDLTLTFNYNQDGWYFYATLSADSIGSEPLYMTLGSLITAISQEVEDILPDFVNEFGFHVTANSKVRLDCFDGDQGTMVFSIIADAEEFEFSFVQILRKGATTPPKRMIRFTVGALPGVDSIPLVNKFQQPFDRMDFLWLSDGFQKSEINLLNGKVYPDDPLPYIDPATSSKSPATSDDTDPIVLTSGCHFLVISEHSGAPVVVLDYDFQEKPKPKPQPSASSDIVVSSLKASTANDSNNTKSAPYRATFGPLSVYGISLRYQDAILTIAIDASVSLGQVTGILNGFALSVPVNKIQKFDALDLSPTIQGIGLAFDKPPLSMSGTLQKLDRDSWAGGISIDYEPYTFLAGGLYQHVQIPDTTPVQEFKTVFVFARLDGPLVELELATISGITGGFGYNSAMTVPDINDVGQFPFLQGDLDSSPLVVLEKFLDPVPTVWFAPADGDIWLAAGLTCSAFQVLSIQAVATLAFQPDITLGIFANCDAKVPLTASPDDEELFVLVEMGVVCVLDPSKGIFHSEGQLTPRSFILDRSCHLSGGFALCYWFEGSGHDGDWVFTIGGYHSAFAPPPHYPVPKRLGISWTFDPMVSISGTAYFAITPKVCMGGGSLEVTFHAGLLDAYFDAWADFLVNFRPFSFRGEVGVSIGIDFSIPLFFFTISFHIHFGADLHLTGPPLAGYVFVDWDIISFTIHFGHSDPKNDPLSWEDMWQLLNQVGSAAASTVGRQPHVFASTGGLTSTKSVPLKVTAEAVDHWAVIGGVFGFTLKTLFPITSFIYKHPSGLLLSYKFDGPPTFVKPMHVTKDQVVSSELYMEIVSTKGEYVFFPPKPIVELVPMALWGPYDPDHDPNTGKSASDLLTGSDSTVAQLMGIGFDTPLPILAPDTMLPFQVVNACSFPVFGTDEAPKVPISEHPAFVDSWAPDPTGDAKSDWQKPARKGADILSAWTSILDGVDGEKKNGGAAAKQYSNVKTDVPTTIFGRWSECFPVSPRLSKGSGVS</sequence>
<proteinExistence type="predicted"/>